<evidence type="ECO:0008006" key="7">
    <source>
        <dbReference type="Google" id="ProtNLM"/>
    </source>
</evidence>
<dbReference type="OrthoDB" id="422574at2759"/>
<evidence type="ECO:0000313" key="6">
    <source>
        <dbReference type="Proteomes" id="UP000094385"/>
    </source>
</evidence>
<dbReference type="AlphaFoldDB" id="A0A1E3Q6K5"/>
<dbReference type="SUPFAM" id="SSF52833">
    <property type="entry name" value="Thioredoxin-like"/>
    <property type="match status" value="1"/>
</dbReference>
<sequence length="235" mass="26830">MANDLTLYSFGTPNGFKASITLEELNLPYKTEKIDITKNIQKEPWFLEINPNGRIPAIKDGDFRVFESGAIMLYLVDKYDSEHKISYPHGSGEYYEMLGWLMFQMGGIGPMQGQANHFLAMAKVRSDYAIERYVTETKRLYSVLESRLASHDWLAGDKYTLADIANFAWVRGAPNLLIDLNEWPGVKKWVDRISAREGVQRGINVPPSTMTPEQMKGIWANMRNKIASMENTDKH</sequence>
<comment type="similarity">
    <text evidence="1 2">Belongs to the GST superfamily.</text>
</comment>
<dbReference type="Proteomes" id="UP000094385">
    <property type="component" value="Unassembled WGS sequence"/>
</dbReference>
<dbReference type="CDD" id="cd03048">
    <property type="entry name" value="GST_N_Ure2p_like"/>
    <property type="match status" value="1"/>
</dbReference>
<reference evidence="5 6" key="1">
    <citation type="journal article" date="2016" name="Proc. Natl. Acad. Sci. U.S.A.">
        <title>Comparative genomics of biotechnologically important yeasts.</title>
        <authorList>
            <person name="Riley R."/>
            <person name="Haridas S."/>
            <person name="Wolfe K.H."/>
            <person name="Lopes M.R."/>
            <person name="Hittinger C.T."/>
            <person name="Goeker M."/>
            <person name="Salamov A.A."/>
            <person name="Wisecaver J.H."/>
            <person name="Long T.M."/>
            <person name="Calvey C.H."/>
            <person name="Aerts A.L."/>
            <person name="Barry K.W."/>
            <person name="Choi C."/>
            <person name="Clum A."/>
            <person name="Coughlan A.Y."/>
            <person name="Deshpande S."/>
            <person name="Douglass A.P."/>
            <person name="Hanson S.J."/>
            <person name="Klenk H.-P."/>
            <person name="LaButti K.M."/>
            <person name="Lapidus A."/>
            <person name="Lindquist E.A."/>
            <person name="Lipzen A.M."/>
            <person name="Meier-Kolthoff J.P."/>
            <person name="Ohm R.A."/>
            <person name="Otillar R.P."/>
            <person name="Pangilinan J.L."/>
            <person name="Peng Y."/>
            <person name="Rokas A."/>
            <person name="Rosa C.A."/>
            <person name="Scheuner C."/>
            <person name="Sibirny A.A."/>
            <person name="Slot J.C."/>
            <person name="Stielow J.B."/>
            <person name="Sun H."/>
            <person name="Kurtzman C.P."/>
            <person name="Blackwell M."/>
            <person name="Grigoriev I.V."/>
            <person name="Jeffries T.W."/>
        </authorList>
    </citation>
    <scope>NUCLEOTIDE SEQUENCE [LARGE SCALE GENOMIC DNA]</scope>
    <source>
        <strain evidence="5 6">NRRL Y-11557</strain>
    </source>
</reference>
<evidence type="ECO:0000313" key="5">
    <source>
        <dbReference type="EMBL" id="ODQ73124.1"/>
    </source>
</evidence>
<protein>
    <recommendedName>
        <fullName evidence="7">Glutathione S-transferase</fullName>
    </recommendedName>
</protein>
<evidence type="ECO:0000256" key="1">
    <source>
        <dbReference type="ARBA" id="ARBA00007409"/>
    </source>
</evidence>
<dbReference type="STRING" id="675824.A0A1E3Q6K5"/>
<dbReference type="InterPro" id="IPR004046">
    <property type="entry name" value="GST_C"/>
</dbReference>
<dbReference type="PANTHER" id="PTHR44051">
    <property type="entry name" value="GLUTATHIONE S-TRANSFERASE-RELATED"/>
    <property type="match status" value="1"/>
</dbReference>
<dbReference type="InterPro" id="IPR040079">
    <property type="entry name" value="Glutathione_S-Trfase"/>
</dbReference>
<keyword evidence="6" id="KW-1185">Reference proteome</keyword>
<dbReference type="Gene3D" id="3.40.30.10">
    <property type="entry name" value="Glutaredoxin"/>
    <property type="match status" value="1"/>
</dbReference>
<dbReference type="SUPFAM" id="SSF47616">
    <property type="entry name" value="GST C-terminal domain-like"/>
    <property type="match status" value="1"/>
</dbReference>
<dbReference type="InterPro" id="IPR004045">
    <property type="entry name" value="Glutathione_S-Trfase_N"/>
</dbReference>
<gene>
    <name evidence="5" type="ORF">LIPSTDRAFT_3471</name>
</gene>
<dbReference type="SFLD" id="SFLDG01151">
    <property type="entry name" value="Main.2:_Nu-like"/>
    <property type="match status" value="1"/>
</dbReference>
<dbReference type="InterPro" id="IPR036249">
    <property type="entry name" value="Thioredoxin-like_sf"/>
</dbReference>
<dbReference type="SFLD" id="SFLDG00358">
    <property type="entry name" value="Main_(cytGST)"/>
    <property type="match status" value="1"/>
</dbReference>
<organism evidence="5 6">
    <name type="scientific">Lipomyces starkeyi NRRL Y-11557</name>
    <dbReference type="NCBI Taxonomy" id="675824"/>
    <lineage>
        <taxon>Eukaryota</taxon>
        <taxon>Fungi</taxon>
        <taxon>Dikarya</taxon>
        <taxon>Ascomycota</taxon>
        <taxon>Saccharomycotina</taxon>
        <taxon>Lipomycetes</taxon>
        <taxon>Lipomycetales</taxon>
        <taxon>Lipomycetaceae</taxon>
        <taxon>Lipomyces</taxon>
    </lineage>
</organism>
<dbReference type="PANTHER" id="PTHR44051:SF8">
    <property type="entry name" value="GLUTATHIONE S-TRANSFERASE GSTA"/>
    <property type="match status" value="1"/>
</dbReference>
<dbReference type="InterPro" id="IPR010987">
    <property type="entry name" value="Glutathione-S-Trfase_C-like"/>
</dbReference>
<dbReference type="PROSITE" id="PS50404">
    <property type="entry name" value="GST_NTER"/>
    <property type="match status" value="1"/>
</dbReference>
<accession>A0A1E3Q6K5</accession>
<feature type="domain" description="GST N-terminal" evidence="3">
    <location>
        <begin position="2"/>
        <end position="83"/>
    </location>
</feature>
<name>A0A1E3Q6K5_LIPST</name>
<evidence type="ECO:0000259" key="4">
    <source>
        <dbReference type="PROSITE" id="PS50405"/>
    </source>
</evidence>
<dbReference type="SFLD" id="SFLDS00019">
    <property type="entry name" value="Glutathione_Transferase_(cytos"/>
    <property type="match status" value="1"/>
</dbReference>
<evidence type="ECO:0000256" key="2">
    <source>
        <dbReference type="RuleBase" id="RU003494"/>
    </source>
</evidence>
<dbReference type="Pfam" id="PF02798">
    <property type="entry name" value="GST_N"/>
    <property type="match status" value="1"/>
</dbReference>
<evidence type="ECO:0000259" key="3">
    <source>
        <dbReference type="PROSITE" id="PS50404"/>
    </source>
</evidence>
<dbReference type="Pfam" id="PF00043">
    <property type="entry name" value="GST_C"/>
    <property type="match status" value="1"/>
</dbReference>
<dbReference type="EMBL" id="KV454294">
    <property type="protein sequence ID" value="ODQ73124.1"/>
    <property type="molecule type" value="Genomic_DNA"/>
</dbReference>
<dbReference type="Gene3D" id="1.20.1050.10">
    <property type="match status" value="1"/>
</dbReference>
<dbReference type="SFLD" id="SFLDG01150">
    <property type="entry name" value="Main.1:_Beta-like"/>
    <property type="match status" value="1"/>
</dbReference>
<proteinExistence type="inferred from homology"/>
<dbReference type="InterPro" id="IPR036282">
    <property type="entry name" value="Glutathione-S-Trfase_C_sf"/>
</dbReference>
<dbReference type="PROSITE" id="PS50405">
    <property type="entry name" value="GST_CTER"/>
    <property type="match status" value="1"/>
</dbReference>
<feature type="domain" description="GST C-terminal" evidence="4">
    <location>
        <begin position="90"/>
        <end position="218"/>
    </location>
</feature>